<accession>A0ACB6RCL3</accession>
<reference evidence="1" key="1">
    <citation type="journal article" date="2020" name="Stud. Mycol.">
        <title>101 Dothideomycetes genomes: a test case for predicting lifestyles and emergence of pathogens.</title>
        <authorList>
            <person name="Haridas S."/>
            <person name="Albert R."/>
            <person name="Binder M."/>
            <person name="Bloem J."/>
            <person name="Labutti K."/>
            <person name="Salamov A."/>
            <person name="Andreopoulos B."/>
            <person name="Baker S."/>
            <person name="Barry K."/>
            <person name="Bills G."/>
            <person name="Bluhm B."/>
            <person name="Cannon C."/>
            <person name="Castanera R."/>
            <person name="Culley D."/>
            <person name="Daum C."/>
            <person name="Ezra D."/>
            <person name="Gonzalez J."/>
            <person name="Henrissat B."/>
            <person name="Kuo A."/>
            <person name="Liang C."/>
            <person name="Lipzen A."/>
            <person name="Lutzoni F."/>
            <person name="Magnuson J."/>
            <person name="Mondo S."/>
            <person name="Nolan M."/>
            <person name="Ohm R."/>
            <person name="Pangilinan J."/>
            <person name="Park H.-J."/>
            <person name="Ramirez L."/>
            <person name="Alfaro M."/>
            <person name="Sun H."/>
            <person name="Tritt A."/>
            <person name="Yoshinaga Y."/>
            <person name="Zwiers L.-H."/>
            <person name="Turgeon B."/>
            <person name="Goodwin S."/>
            <person name="Spatafora J."/>
            <person name="Crous P."/>
            <person name="Grigoriev I."/>
        </authorList>
    </citation>
    <scope>NUCLEOTIDE SEQUENCE</scope>
    <source>
        <strain evidence="1">ATCC 200398</strain>
    </source>
</reference>
<proteinExistence type="predicted"/>
<dbReference type="Proteomes" id="UP000799755">
    <property type="component" value="Unassembled WGS sequence"/>
</dbReference>
<gene>
    <name evidence="1" type="ORF">BDR25DRAFT_349360</name>
</gene>
<evidence type="ECO:0000313" key="1">
    <source>
        <dbReference type="EMBL" id="KAF2476247.1"/>
    </source>
</evidence>
<dbReference type="EMBL" id="MU003494">
    <property type="protein sequence ID" value="KAF2476247.1"/>
    <property type="molecule type" value="Genomic_DNA"/>
</dbReference>
<name>A0ACB6RCL3_9PLEO</name>
<sequence length="204" mass="23233">MSCWTLHLDTFPMFGRSHAKSNFFHVHNDHCRPNARSHICTENISLASLPLLTHDVTDATKRSNHCNFASWGPLELPFQPLGVYRWMYLQHSPLSSISTCISSSGTTRSRDSSSQGSFREEMLDLERNVDAFYRVCNAFSGGSLGIVWHFPLFLFDSKKRKIGGYWVGLGREARWTEEYLSSFVMGWRGGTAIQRVHTAIRIKA</sequence>
<comment type="caution">
    <text evidence="1">The sequence shown here is derived from an EMBL/GenBank/DDBJ whole genome shotgun (WGS) entry which is preliminary data.</text>
</comment>
<evidence type="ECO:0000313" key="2">
    <source>
        <dbReference type="Proteomes" id="UP000799755"/>
    </source>
</evidence>
<protein>
    <submittedName>
        <fullName evidence="1">Uncharacterized protein</fullName>
    </submittedName>
</protein>
<keyword evidence="2" id="KW-1185">Reference proteome</keyword>
<organism evidence="1 2">
    <name type="scientific">Lindgomyces ingoldianus</name>
    <dbReference type="NCBI Taxonomy" id="673940"/>
    <lineage>
        <taxon>Eukaryota</taxon>
        <taxon>Fungi</taxon>
        <taxon>Dikarya</taxon>
        <taxon>Ascomycota</taxon>
        <taxon>Pezizomycotina</taxon>
        <taxon>Dothideomycetes</taxon>
        <taxon>Pleosporomycetidae</taxon>
        <taxon>Pleosporales</taxon>
        <taxon>Lindgomycetaceae</taxon>
        <taxon>Lindgomyces</taxon>
    </lineage>
</organism>